<evidence type="ECO:0000313" key="2">
    <source>
        <dbReference type="Proteomes" id="UP000037035"/>
    </source>
</evidence>
<dbReference type="SUPFAM" id="SSF48557">
    <property type="entry name" value="L-aspartase-like"/>
    <property type="match status" value="1"/>
</dbReference>
<dbReference type="PANTHER" id="PTHR10362">
    <property type="entry name" value="HISTIDINE AMMONIA-LYASE"/>
    <property type="match status" value="1"/>
</dbReference>
<comment type="caution">
    <text evidence="1">The sequence shown here is derived from an EMBL/GenBank/DDBJ whole genome shotgun (WGS) entry which is preliminary data.</text>
</comment>
<protein>
    <submittedName>
        <fullName evidence="1">Phenylalanine ammonia-lyase</fullName>
    </submittedName>
</protein>
<reference evidence="1 2" key="1">
    <citation type="submission" date="2015-08" db="EMBL/GenBank/DDBJ databases">
        <title>Next Generation Sequencing and Analysis of the Genome of Puccinia sorghi L Schw, the Causal Agent of Maize Common Rust.</title>
        <authorList>
            <person name="Rochi L."/>
            <person name="Burguener G."/>
            <person name="Darino M."/>
            <person name="Turjanski A."/>
            <person name="Kreff E."/>
            <person name="Dieguez M.J."/>
            <person name="Sacco F."/>
        </authorList>
    </citation>
    <scope>NUCLEOTIDE SEQUENCE [LARGE SCALE GENOMIC DNA]</scope>
    <source>
        <strain evidence="1 2">RO10H11247</strain>
    </source>
</reference>
<evidence type="ECO:0000313" key="1">
    <source>
        <dbReference type="EMBL" id="KNZ56131.1"/>
    </source>
</evidence>
<proteinExistence type="predicted"/>
<keyword evidence="1" id="KW-0456">Lyase</keyword>
<dbReference type="OrthoDB" id="10051290at2759"/>
<dbReference type="GO" id="GO:0016829">
    <property type="term" value="F:lyase activity"/>
    <property type="evidence" value="ECO:0007669"/>
    <property type="project" value="UniProtKB-KW"/>
</dbReference>
<keyword evidence="2" id="KW-1185">Reference proteome</keyword>
<dbReference type="AlphaFoldDB" id="A0A0L6V5P7"/>
<dbReference type="InterPro" id="IPR008948">
    <property type="entry name" value="L-Aspartase-like"/>
</dbReference>
<dbReference type="EMBL" id="LAVV01007380">
    <property type="protein sequence ID" value="KNZ56131.1"/>
    <property type="molecule type" value="Genomic_DNA"/>
</dbReference>
<dbReference type="STRING" id="27349.A0A0L6V5P7"/>
<gene>
    <name evidence="1" type="ORF">VP01_248g3</name>
</gene>
<dbReference type="InterPro" id="IPR001106">
    <property type="entry name" value="Aromatic_Lyase"/>
</dbReference>
<sequence length="272" mass="31026">MYGQWNTGWVLSFFMKKGFPSCLNRNKPSTKHHTQGLDKFCAAYFSELHYLTGHVKTHFQIGKFHNQDIKSLAFISARKTLEEIEILKMVSLNLRVFELRFNKMFGEILSEVVMESFGSQLSKGSMYDGDHRLEWMKDGLECTLRVIVDAFELENKQISVVLLERFISLSDKTIIRFLNSLCSEGLDNQMAHYLGGRQNLYYFVMFSLGVPVQKGEGVEGIQGPSIGGMVDRIFCLLQFEQLTADHPQNLLVLKITALGLNSRFFGTQVAKV</sequence>
<dbReference type="Gene3D" id="1.20.200.10">
    <property type="entry name" value="Fumarase/aspartase (Central domain)"/>
    <property type="match status" value="1"/>
</dbReference>
<dbReference type="Pfam" id="PF00221">
    <property type="entry name" value="Lyase_aromatic"/>
    <property type="match status" value="1"/>
</dbReference>
<organism evidence="1 2">
    <name type="scientific">Puccinia sorghi</name>
    <dbReference type="NCBI Taxonomy" id="27349"/>
    <lineage>
        <taxon>Eukaryota</taxon>
        <taxon>Fungi</taxon>
        <taxon>Dikarya</taxon>
        <taxon>Basidiomycota</taxon>
        <taxon>Pucciniomycotina</taxon>
        <taxon>Pucciniomycetes</taxon>
        <taxon>Pucciniales</taxon>
        <taxon>Pucciniaceae</taxon>
        <taxon>Puccinia</taxon>
    </lineage>
</organism>
<name>A0A0L6V5P7_9BASI</name>
<dbReference type="VEuPathDB" id="FungiDB:VP01_248g3"/>
<dbReference type="Proteomes" id="UP000037035">
    <property type="component" value="Unassembled WGS sequence"/>
</dbReference>
<accession>A0A0L6V5P7</accession>